<dbReference type="Gene3D" id="2.40.10.10">
    <property type="entry name" value="Trypsin-like serine proteases"/>
    <property type="match status" value="1"/>
</dbReference>
<dbReference type="PRINTS" id="PR00722">
    <property type="entry name" value="CHYMOTRYPSIN"/>
</dbReference>
<dbReference type="GO" id="GO:0006508">
    <property type="term" value="P:proteolysis"/>
    <property type="evidence" value="ECO:0007669"/>
    <property type="project" value="UniProtKB-KW"/>
</dbReference>
<dbReference type="PROSITE" id="PS50240">
    <property type="entry name" value="TRYPSIN_DOM"/>
    <property type="match status" value="1"/>
</dbReference>
<name>A0A9X6RP73_HYPEX</name>
<evidence type="ECO:0000256" key="5">
    <source>
        <dbReference type="SAM" id="SignalP"/>
    </source>
</evidence>
<comment type="similarity">
    <text evidence="2">Belongs to the peptidase S1 family. CLIP subfamily.</text>
</comment>
<dbReference type="InterPro" id="IPR001254">
    <property type="entry name" value="Trypsin_dom"/>
</dbReference>
<evidence type="ECO:0000256" key="1">
    <source>
        <dbReference type="ARBA" id="ARBA00023157"/>
    </source>
</evidence>
<evidence type="ECO:0000259" key="6">
    <source>
        <dbReference type="PROSITE" id="PS50240"/>
    </source>
</evidence>
<keyword evidence="8" id="KW-1185">Reference proteome</keyword>
<dbReference type="OrthoDB" id="6380398at2759"/>
<dbReference type="PROSITE" id="PS00134">
    <property type="entry name" value="TRYPSIN_HIS"/>
    <property type="match status" value="1"/>
</dbReference>
<gene>
    <name evidence="7" type="ORF">BV898_19194</name>
</gene>
<accession>A0A9X6RP73</accession>
<dbReference type="InterPro" id="IPR001314">
    <property type="entry name" value="Peptidase_S1A"/>
</dbReference>
<dbReference type="InterPro" id="IPR043504">
    <property type="entry name" value="Peptidase_S1_PA_chymotrypsin"/>
</dbReference>
<evidence type="ECO:0000256" key="4">
    <source>
        <dbReference type="SAM" id="MobiDB-lite"/>
    </source>
</evidence>
<dbReference type="Proteomes" id="UP000192578">
    <property type="component" value="Unassembled WGS sequence"/>
</dbReference>
<dbReference type="InterPro" id="IPR018114">
    <property type="entry name" value="TRYPSIN_HIS"/>
</dbReference>
<dbReference type="SUPFAM" id="SSF50494">
    <property type="entry name" value="Trypsin-like serine proteases"/>
    <property type="match status" value="1"/>
</dbReference>
<feature type="region of interest" description="Disordered" evidence="4">
    <location>
        <begin position="38"/>
        <end position="71"/>
    </location>
</feature>
<dbReference type="CDD" id="cd00190">
    <property type="entry name" value="Tryp_SPc"/>
    <property type="match status" value="1"/>
</dbReference>
<feature type="domain" description="Peptidase S1" evidence="6">
    <location>
        <begin position="152"/>
        <end position="414"/>
    </location>
</feature>
<keyword evidence="3" id="KW-0378">Hydrolase</keyword>
<keyword evidence="1" id="KW-1015">Disulfide bond</keyword>
<dbReference type="SMART" id="SM00020">
    <property type="entry name" value="Tryp_SPc"/>
    <property type="match status" value="1"/>
</dbReference>
<evidence type="ECO:0000313" key="7">
    <source>
        <dbReference type="EMBL" id="OWA54800.1"/>
    </source>
</evidence>
<dbReference type="Pfam" id="PF00089">
    <property type="entry name" value="Trypsin"/>
    <property type="match status" value="1"/>
</dbReference>
<evidence type="ECO:0000256" key="2">
    <source>
        <dbReference type="ARBA" id="ARBA00024195"/>
    </source>
</evidence>
<comment type="caution">
    <text evidence="7">The sequence shown here is derived from an EMBL/GenBank/DDBJ whole genome shotgun (WGS) entry which is preliminary data.</text>
</comment>
<feature type="signal peptide" evidence="5">
    <location>
        <begin position="1"/>
        <end position="22"/>
    </location>
</feature>
<dbReference type="AlphaFoldDB" id="A0A9X6RP73"/>
<keyword evidence="3" id="KW-0720">Serine protease</keyword>
<dbReference type="PANTHER" id="PTHR24256">
    <property type="entry name" value="TRYPTASE-RELATED"/>
    <property type="match status" value="1"/>
</dbReference>
<evidence type="ECO:0000313" key="8">
    <source>
        <dbReference type="Proteomes" id="UP000192578"/>
    </source>
</evidence>
<proteinExistence type="inferred from homology"/>
<dbReference type="InterPro" id="IPR051487">
    <property type="entry name" value="Ser/Thr_Proteases_Immune/Dev"/>
</dbReference>
<dbReference type="InterPro" id="IPR033116">
    <property type="entry name" value="TRYPSIN_SER"/>
</dbReference>
<dbReference type="InterPro" id="IPR009003">
    <property type="entry name" value="Peptidase_S1_PA"/>
</dbReference>
<dbReference type="GO" id="GO:0004252">
    <property type="term" value="F:serine-type endopeptidase activity"/>
    <property type="evidence" value="ECO:0007669"/>
    <property type="project" value="InterPro"/>
</dbReference>
<feature type="chain" id="PRO_5040829192" description="Peptidase S1 domain-containing protein" evidence="5">
    <location>
        <begin position="23"/>
        <end position="421"/>
    </location>
</feature>
<dbReference type="EMBL" id="MTYJ01000462">
    <property type="protein sequence ID" value="OWA54800.1"/>
    <property type="molecule type" value="Genomic_DNA"/>
</dbReference>
<evidence type="ECO:0000256" key="3">
    <source>
        <dbReference type="RuleBase" id="RU363034"/>
    </source>
</evidence>
<reference evidence="8" key="1">
    <citation type="submission" date="2017-01" db="EMBL/GenBank/DDBJ databases">
        <title>Comparative genomics of anhydrobiosis in the tardigrade Hypsibius dujardini.</title>
        <authorList>
            <person name="Yoshida Y."/>
            <person name="Koutsovoulos G."/>
            <person name="Laetsch D."/>
            <person name="Stevens L."/>
            <person name="Kumar S."/>
            <person name="Horikawa D."/>
            <person name="Ishino K."/>
            <person name="Komine S."/>
            <person name="Tomita M."/>
            <person name="Blaxter M."/>
            <person name="Arakawa K."/>
        </authorList>
    </citation>
    <scope>NUCLEOTIDE SEQUENCE [LARGE SCALE GENOMIC DNA]</scope>
    <source>
        <strain evidence="8">Z151</strain>
    </source>
</reference>
<protein>
    <recommendedName>
        <fullName evidence="6">Peptidase S1 domain-containing protein</fullName>
    </recommendedName>
</protein>
<keyword evidence="5" id="KW-0732">Signal</keyword>
<dbReference type="PROSITE" id="PS00135">
    <property type="entry name" value="TRYPSIN_SER"/>
    <property type="match status" value="1"/>
</dbReference>
<feature type="compositionally biased region" description="Polar residues" evidence="4">
    <location>
        <begin position="57"/>
        <end position="67"/>
    </location>
</feature>
<organism evidence="7 8">
    <name type="scientific">Hypsibius exemplaris</name>
    <name type="common">Freshwater tardigrade</name>
    <dbReference type="NCBI Taxonomy" id="2072580"/>
    <lineage>
        <taxon>Eukaryota</taxon>
        <taxon>Metazoa</taxon>
        <taxon>Ecdysozoa</taxon>
        <taxon>Tardigrada</taxon>
        <taxon>Eutardigrada</taxon>
        <taxon>Parachela</taxon>
        <taxon>Hypsibioidea</taxon>
        <taxon>Hypsibiidae</taxon>
        <taxon>Hypsibius</taxon>
    </lineage>
</organism>
<sequence length="421" mass="44156">MGHKHSAAALIGLLCLAVTVTGQYYGSSYVDATQPATTAAAPATDAPDKGGDEESPSTDATTDKTSSPGTPIIILVPVTTPVIINIPVTNPSSSNTVCGLQGAGNNADFFQNAKLGAFVAHNESTVALQHDKVQGLHSGRGHVRGGHAVPTIINGIDTKENQICWGVRILAEVPDGPLTNNPQIFSISTCGGSIIGSRTILTAAHCLFNTDDLSLYSARFFTVRIGARNDAVSAKPQGCEKDFKVTRAFPHPGYRPTMTGQSLKQTNNDIALLTLAEDIDFANSPCACPLCLEDKVPEVGAQCIANGVGVQNNNNDVKAMQYAQLDVKDALSGECLSAANKEEDNSLFVCAGGETRGTSTCQGDSGGPLACLDANGKFYSAGVSSYAVTNCPSTRPAHFSKTQRYLDWIRTNAEQSQLSFV</sequence>
<keyword evidence="3" id="KW-0645">Protease</keyword>